<evidence type="ECO:0000313" key="5">
    <source>
        <dbReference type="Proteomes" id="UP000503117"/>
    </source>
</evidence>
<evidence type="ECO:0000256" key="2">
    <source>
        <dbReference type="SAM" id="SignalP"/>
    </source>
</evidence>
<name>A0ABX6MCH3_9BURK</name>
<dbReference type="Proteomes" id="UP000503117">
    <property type="component" value="Chromosome"/>
</dbReference>
<organism evidence="4 5">
    <name type="scientific">Duganella dendranthematis</name>
    <dbReference type="NCBI Taxonomy" id="2728021"/>
    <lineage>
        <taxon>Bacteria</taxon>
        <taxon>Pseudomonadati</taxon>
        <taxon>Pseudomonadota</taxon>
        <taxon>Betaproteobacteria</taxon>
        <taxon>Burkholderiales</taxon>
        <taxon>Oxalobacteraceae</taxon>
        <taxon>Telluria group</taxon>
        <taxon>Duganella</taxon>
    </lineage>
</organism>
<evidence type="ECO:0000313" key="4">
    <source>
        <dbReference type="EMBL" id="QJD92021.1"/>
    </source>
</evidence>
<dbReference type="InterPro" id="IPR029058">
    <property type="entry name" value="AB_hydrolase_fold"/>
</dbReference>
<dbReference type="Gene3D" id="3.40.50.1820">
    <property type="entry name" value="alpha/beta hydrolase"/>
    <property type="match status" value="1"/>
</dbReference>
<dbReference type="Pfam" id="PF00326">
    <property type="entry name" value="Peptidase_S9"/>
    <property type="match status" value="1"/>
</dbReference>
<protein>
    <submittedName>
        <fullName evidence="4">S9 family peptidase</fullName>
    </submittedName>
</protein>
<dbReference type="PANTHER" id="PTHR42776:SF27">
    <property type="entry name" value="DIPEPTIDYL PEPTIDASE FAMILY MEMBER 6"/>
    <property type="match status" value="1"/>
</dbReference>
<evidence type="ECO:0000256" key="1">
    <source>
        <dbReference type="ARBA" id="ARBA00022801"/>
    </source>
</evidence>
<gene>
    <name evidence="4" type="ORF">HH213_19135</name>
</gene>
<dbReference type="InterPro" id="IPR001375">
    <property type="entry name" value="Peptidase_S9_cat"/>
</dbReference>
<keyword evidence="2" id="KW-0732">Signal</keyword>
<feature type="signal peptide" evidence="2">
    <location>
        <begin position="1"/>
        <end position="23"/>
    </location>
</feature>
<accession>A0ABX6MCH3</accession>
<dbReference type="SUPFAM" id="SSF53474">
    <property type="entry name" value="alpha/beta-Hydrolases"/>
    <property type="match status" value="1"/>
</dbReference>
<reference evidence="4 5" key="1">
    <citation type="submission" date="2020-04" db="EMBL/GenBank/DDBJ databases">
        <title>Genome sequencing of novel species.</title>
        <authorList>
            <person name="Heo J."/>
            <person name="Kim S.-J."/>
            <person name="Kim J.-S."/>
            <person name="Hong S.-B."/>
            <person name="Kwon S.-W."/>
        </authorList>
    </citation>
    <scope>NUCLEOTIDE SEQUENCE [LARGE SCALE GENOMIC DNA]</scope>
    <source>
        <strain evidence="4 5">AF9R3</strain>
    </source>
</reference>
<evidence type="ECO:0000259" key="3">
    <source>
        <dbReference type="Pfam" id="PF00326"/>
    </source>
</evidence>
<feature type="chain" id="PRO_5046090999" evidence="2">
    <location>
        <begin position="24"/>
        <end position="664"/>
    </location>
</feature>
<feature type="domain" description="Peptidase S9 prolyl oligopeptidase catalytic" evidence="3">
    <location>
        <begin position="445"/>
        <end position="662"/>
    </location>
</feature>
<dbReference type="EMBL" id="CP051684">
    <property type="protein sequence ID" value="QJD92021.1"/>
    <property type="molecule type" value="Genomic_DNA"/>
</dbReference>
<proteinExistence type="predicted"/>
<dbReference type="PANTHER" id="PTHR42776">
    <property type="entry name" value="SERINE PEPTIDASE S9 FAMILY MEMBER"/>
    <property type="match status" value="1"/>
</dbReference>
<keyword evidence="5" id="KW-1185">Reference proteome</keyword>
<sequence>MIHRCVTSLLLLASALLAGPALAAPSAENFFQAPKANHVELSPKGGYVTMVTTLPGGASVLTVHETADAAKYKHIIRTSNEEVIIAVHWINENRVGFTIKNRRIEFNGNLDEMAADRDGSNLAHLITGNLQHQQEATGSFIASKLLTSDYAFFDVMHDGSDDILLKKYFWNNIDPSPDHARLYRLNTRTRQLRGLEGTQPTSALTWLADNRGVPRVAVSQRKGRCTTSYRSDLGGEWRELNNDDCIVGKGFSPEFFDGDDTLYVQANHKGYGALFRYDLKAMKIDAEPIVSVPGFDYCGEAVIDYASRRLVGLHLYTDAGTTYWMHPALKAEQAKIDGMLTTTNNSVFCADECLTAPVLLVVATSDRQPPQYIIYHRDSGKMDGLGYAHPDIKAAEMGLRDLHRFAARDGRSIPAYVTLPPGKASGPRPTVVLVHGGPAVRGAYWDWDSEAQFLASRGYVVIQPEFRGGTGFGADHFNAGLKQWGMAMQTDLVDAAQWAVKQGWADPKRIGIMGASYGSYATLMGLIQNPEVFRCGVEWAGVTDIDLLFSTTYSDASQENLKYGMRTLIGDPDNATDAARFRQYSPLLRAAELKQPLLMAHGLEDRRVPIVHATRFYDAVKRSNPNVELITYPNEGHGWSKEETRIAFWQRVEAFLDKNLKQAP</sequence>
<keyword evidence="1" id="KW-0378">Hydrolase</keyword>